<dbReference type="InterPro" id="IPR036291">
    <property type="entry name" value="NAD(P)-bd_dom_sf"/>
</dbReference>
<dbReference type="PANTHER" id="PTHR43115">
    <property type="entry name" value="DEHYDROGENASE/REDUCTASE SDR FAMILY MEMBER 11"/>
    <property type="match status" value="1"/>
</dbReference>
<name>A0A0K8USM3_BACLA</name>
<proteinExistence type="inferred from homology"/>
<evidence type="ECO:0000256" key="3">
    <source>
        <dbReference type="RuleBase" id="RU000363"/>
    </source>
</evidence>
<dbReference type="InterPro" id="IPR002347">
    <property type="entry name" value="SDR_fam"/>
</dbReference>
<dbReference type="OrthoDB" id="1933717at2759"/>
<sequence length="252" mass="27625">MKMERWLGRVAVVTGASSGIGAACAMYLADNGMLVVGLARRKERIEALRETLKPEAGQRLHAIQCDVRKEQEIVDAFKRIESEFGPVAVLVNNAGIMRGSDLVSEGNSSDLRDTIDTNVLAVAYCTREAFRAMREHGGDGHVFLINSIAGHNFSNVPGLSWNLYPPSKYAMTAMTEVYRQEFLKYNTKVKVTSISPGGVLTEILPAHLLPEDKTGLPLLKPEDVADALIYCLQTPPHVQIHELTIKPLGELA</sequence>
<dbReference type="SUPFAM" id="SSF51735">
    <property type="entry name" value="NAD(P)-binding Rossmann-fold domains"/>
    <property type="match status" value="1"/>
</dbReference>
<dbReference type="FunFam" id="3.40.50.720:FF:000047">
    <property type="entry name" value="NADP-dependent L-serine/L-allo-threonine dehydrogenase"/>
    <property type="match status" value="1"/>
</dbReference>
<accession>A0A0K8USM3</accession>
<organism evidence="4">
    <name type="scientific">Bactrocera latifrons</name>
    <name type="common">Malaysian fruit fly</name>
    <name type="synonym">Chaetodacus latifrons</name>
    <dbReference type="NCBI Taxonomy" id="174628"/>
    <lineage>
        <taxon>Eukaryota</taxon>
        <taxon>Metazoa</taxon>
        <taxon>Ecdysozoa</taxon>
        <taxon>Arthropoda</taxon>
        <taxon>Hexapoda</taxon>
        <taxon>Insecta</taxon>
        <taxon>Pterygota</taxon>
        <taxon>Neoptera</taxon>
        <taxon>Endopterygota</taxon>
        <taxon>Diptera</taxon>
        <taxon>Brachycera</taxon>
        <taxon>Muscomorpha</taxon>
        <taxon>Tephritoidea</taxon>
        <taxon>Tephritidae</taxon>
        <taxon>Bactrocera</taxon>
        <taxon>Bactrocera</taxon>
    </lineage>
</organism>
<gene>
    <name evidence="4" type="primary">Dhrs11_0</name>
    <name evidence="4" type="ORF">c4_g2_i1</name>
</gene>
<evidence type="ECO:0000256" key="2">
    <source>
        <dbReference type="ARBA" id="ARBA00023002"/>
    </source>
</evidence>
<dbReference type="PRINTS" id="PR00081">
    <property type="entry name" value="GDHRDH"/>
</dbReference>
<reference evidence="4" key="1">
    <citation type="submission" date="2015-06" db="EMBL/GenBank/DDBJ databases">
        <authorList>
            <person name="Hoefler B.C."/>
            <person name="Straight P.D."/>
        </authorList>
    </citation>
    <scope>NUCLEOTIDE SEQUENCE</scope>
</reference>
<protein>
    <submittedName>
        <fullName evidence="4">Dehydrogenase/reductase SDR family member 11</fullName>
    </submittedName>
</protein>
<dbReference type="Gene3D" id="3.40.50.720">
    <property type="entry name" value="NAD(P)-binding Rossmann-like Domain"/>
    <property type="match status" value="1"/>
</dbReference>
<dbReference type="PROSITE" id="PS51257">
    <property type="entry name" value="PROKAR_LIPOPROTEIN"/>
    <property type="match status" value="1"/>
</dbReference>
<comment type="similarity">
    <text evidence="1 3">Belongs to the short-chain dehydrogenases/reductases (SDR) family.</text>
</comment>
<dbReference type="AlphaFoldDB" id="A0A0K8USM3"/>
<dbReference type="GO" id="GO:0016616">
    <property type="term" value="F:oxidoreductase activity, acting on the CH-OH group of donors, NAD or NADP as acceptor"/>
    <property type="evidence" value="ECO:0007669"/>
    <property type="project" value="UniProtKB-ARBA"/>
</dbReference>
<keyword evidence="2" id="KW-0560">Oxidoreductase</keyword>
<dbReference type="PANTHER" id="PTHR43115:SF4">
    <property type="entry name" value="DEHYDROGENASE_REDUCTASE SDR FAMILY MEMBER 11"/>
    <property type="match status" value="1"/>
</dbReference>
<dbReference type="PRINTS" id="PR00080">
    <property type="entry name" value="SDRFAMILY"/>
</dbReference>
<dbReference type="EMBL" id="GDHF01022733">
    <property type="protein sequence ID" value="JAI29581.1"/>
    <property type="molecule type" value="Transcribed_RNA"/>
</dbReference>
<dbReference type="Pfam" id="PF00106">
    <property type="entry name" value="adh_short"/>
    <property type="match status" value="1"/>
</dbReference>
<evidence type="ECO:0000256" key="1">
    <source>
        <dbReference type="ARBA" id="ARBA00006484"/>
    </source>
</evidence>
<evidence type="ECO:0000313" key="4">
    <source>
        <dbReference type="EMBL" id="JAI29581.1"/>
    </source>
</evidence>